<dbReference type="PROSITE" id="PS00188">
    <property type="entry name" value="BIOTIN"/>
    <property type="match status" value="1"/>
</dbReference>
<name>A0A8D5JNQ2_9BACT</name>
<keyword evidence="5" id="KW-1185">Reference proteome</keyword>
<feature type="region of interest" description="Disordered" evidence="2">
    <location>
        <begin position="19"/>
        <end position="68"/>
    </location>
</feature>
<feature type="compositionally biased region" description="Low complexity" evidence="2">
    <location>
        <begin position="38"/>
        <end position="60"/>
    </location>
</feature>
<dbReference type="InterPro" id="IPR000089">
    <property type="entry name" value="Biotin_lipoyl"/>
</dbReference>
<evidence type="ECO:0000313" key="5">
    <source>
        <dbReference type="Proteomes" id="UP000826725"/>
    </source>
</evidence>
<dbReference type="FunFam" id="2.40.50.100:FF:000003">
    <property type="entry name" value="Acetyl-CoA carboxylase biotin carboxyl carrier protein"/>
    <property type="match status" value="1"/>
</dbReference>
<dbReference type="InterPro" id="IPR050709">
    <property type="entry name" value="Biotin_Carboxyl_Carrier/Decarb"/>
</dbReference>
<accession>A0A8D5JNQ2</accession>
<gene>
    <name evidence="4" type="ORF">DGMP_10880</name>
</gene>
<sequence length="135" mass="13890">MKLFRVVVNDVEYRVGIEELQDESTPTTRPASSPPATAPTTPMQHPAKPAASPAPKTAATETGLGGNISAPMPGTVISILVGQGSSVKKGETLLVLEAMKMENDIKAPSDGTVQEIKASEGASVNAGDILIVLTP</sequence>
<feature type="domain" description="Lipoyl-binding" evidence="3">
    <location>
        <begin position="68"/>
        <end position="133"/>
    </location>
</feature>
<dbReference type="AlphaFoldDB" id="A0A8D5JNQ2"/>
<dbReference type="EMBL" id="AP024086">
    <property type="protein sequence ID" value="BCL60395.1"/>
    <property type="molecule type" value="Genomic_DNA"/>
</dbReference>
<organism evidence="4 5">
    <name type="scientific">Desulfomarina profundi</name>
    <dbReference type="NCBI Taxonomy" id="2772557"/>
    <lineage>
        <taxon>Bacteria</taxon>
        <taxon>Pseudomonadati</taxon>
        <taxon>Thermodesulfobacteriota</taxon>
        <taxon>Desulfobulbia</taxon>
        <taxon>Desulfobulbales</taxon>
        <taxon>Desulfobulbaceae</taxon>
        <taxon>Desulfomarina</taxon>
    </lineage>
</organism>
<dbReference type="InterPro" id="IPR001882">
    <property type="entry name" value="Biotin_BS"/>
</dbReference>
<dbReference type="Pfam" id="PF00364">
    <property type="entry name" value="Biotin_lipoyl"/>
    <property type="match status" value="1"/>
</dbReference>
<evidence type="ECO:0000256" key="1">
    <source>
        <dbReference type="ARBA" id="ARBA00023267"/>
    </source>
</evidence>
<dbReference type="Proteomes" id="UP000826725">
    <property type="component" value="Chromosome"/>
</dbReference>
<dbReference type="CDD" id="cd06850">
    <property type="entry name" value="biotinyl_domain"/>
    <property type="match status" value="1"/>
</dbReference>
<proteinExistence type="predicted"/>
<dbReference type="KEGG" id="dbk:DGMP_10880"/>
<keyword evidence="1" id="KW-0092">Biotin</keyword>
<dbReference type="PANTHER" id="PTHR45266:SF3">
    <property type="entry name" value="OXALOACETATE DECARBOXYLASE ALPHA CHAIN"/>
    <property type="match status" value="1"/>
</dbReference>
<protein>
    <submittedName>
        <fullName evidence="4">Acetyl-CoA carboxylase biotin carboxyl carrier protein subunit</fullName>
    </submittedName>
</protein>
<dbReference type="PANTHER" id="PTHR45266">
    <property type="entry name" value="OXALOACETATE DECARBOXYLASE ALPHA CHAIN"/>
    <property type="match status" value="1"/>
</dbReference>
<dbReference type="RefSeq" id="WP_228856524.1">
    <property type="nucleotide sequence ID" value="NZ_AP024086.1"/>
</dbReference>
<evidence type="ECO:0000313" key="4">
    <source>
        <dbReference type="EMBL" id="BCL60395.1"/>
    </source>
</evidence>
<evidence type="ECO:0000256" key="2">
    <source>
        <dbReference type="SAM" id="MobiDB-lite"/>
    </source>
</evidence>
<evidence type="ECO:0000259" key="3">
    <source>
        <dbReference type="Pfam" id="PF00364"/>
    </source>
</evidence>
<reference evidence="4" key="1">
    <citation type="submission" date="2020-09" db="EMBL/GenBank/DDBJ databases">
        <title>Desulfogranum mesoprofundum gen. nov., sp. nov., a novel mesophilic, sulfate-reducing chemolithoautotroph isolated from a deep-sea hydrothermal vent chimney in the Suiyo Seamount.</title>
        <authorList>
            <person name="Hashimoto Y."/>
            <person name="Nakagawa S."/>
        </authorList>
    </citation>
    <scope>NUCLEOTIDE SEQUENCE</scope>
    <source>
        <strain evidence="4">KT2</strain>
    </source>
</reference>